<gene>
    <name evidence="2" type="ORF">CNYM01_12782</name>
</gene>
<protein>
    <submittedName>
        <fullName evidence="2">Uncharacterized protein</fullName>
    </submittedName>
</protein>
<name>A0A135TSR1_9PEZI</name>
<accession>A0A135TSR1</accession>
<keyword evidence="3" id="KW-1185">Reference proteome</keyword>
<dbReference type="AlphaFoldDB" id="A0A135TSR1"/>
<evidence type="ECO:0000256" key="1">
    <source>
        <dbReference type="SAM" id="MobiDB-lite"/>
    </source>
</evidence>
<organism evidence="2 3">
    <name type="scientific">Colletotrichum nymphaeae SA-01</name>
    <dbReference type="NCBI Taxonomy" id="1460502"/>
    <lineage>
        <taxon>Eukaryota</taxon>
        <taxon>Fungi</taxon>
        <taxon>Dikarya</taxon>
        <taxon>Ascomycota</taxon>
        <taxon>Pezizomycotina</taxon>
        <taxon>Sordariomycetes</taxon>
        <taxon>Hypocreomycetidae</taxon>
        <taxon>Glomerellales</taxon>
        <taxon>Glomerellaceae</taxon>
        <taxon>Colletotrichum</taxon>
        <taxon>Colletotrichum acutatum species complex</taxon>
    </lineage>
</organism>
<sequence length="71" mass="7977">MAHFHVSVVEMCFSPRPTSHLTMRVYLAKSELEHERRELFKRLKSRNNALKGAGPPPLIRLGNPPQAEAGA</sequence>
<evidence type="ECO:0000313" key="2">
    <source>
        <dbReference type="EMBL" id="KXH51199.1"/>
    </source>
</evidence>
<evidence type="ECO:0000313" key="3">
    <source>
        <dbReference type="Proteomes" id="UP000070054"/>
    </source>
</evidence>
<dbReference type="EMBL" id="JEMN01001030">
    <property type="protein sequence ID" value="KXH51199.1"/>
    <property type="molecule type" value="Genomic_DNA"/>
</dbReference>
<dbReference type="Proteomes" id="UP000070054">
    <property type="component" value="Unassembled WGS sequence"/>
</dbReference>
<feature type="region of interest" description="Disordered" evidence="1">
    <location>
        <begin position="47"/>
        <end position="71"/>
    </location>
</feature>
<comment type="caution">
    <text evidence="2">The sequence shown here is derived from an EMBL/GenBank/DDBJ whole genome shotgun (WGS) entry which is preliminary data.</text>
</comment>
<proteinExistence type="predicted"/>
<reference evidence="2 3" key="1">
    <citation type="submission" date="2014-02" db="EMBL/GenBank/DDBJ databases">
        <title>The genome sequence of Colletotrichum nymphaeae SA-01.</title>
        <authorList>
            <person name="Baroncelli R."/>
            <person name="Thon M.R."/>
        </authorList>
    </citation>
    <scope>NUCLEOTIDE SEQUENCE [LARGE SCALE GENOMIC DNA]</scope>
    <source>
        <strain evidence="2 3">SA-01</strain>
    </source>
</reference>